<dbReference type="Gramene" id="Jr14_15700_p1">
    <property type="protein sequence ID" value="cds.Jr14_15700_p1"/>
    <property type="gene ID" value="Jr14_15700"/>
</dbReference>
<evidence type="ECO:0000256" key="8">
    <source>
        <dbReference type="ARBA" id="ARBA00023303"/>
    </source>
</evidence>
<evidence type="ECO:0000256" key="7">
    <source>
        <dbReference type="ARBA" id="ARBA00023136"/>
    </source>
</evidence>
<name>A0A2I4F523_JUGRE</name>
<dbReference type="AlphaFoldDB" id="A0A2I4F523"/>
<keyword evidence="5" id="KW-1133">Transmembrane helix</keyword>
<dbReference type="Pfam" id="PF11744">
    <property type="entry name" value="ALMT"/>
    <property type="match status" value="1"/>
</dbReference>
<reference evidence="10" key="1">
    <citation type="submission" date="2025-08" db="UniProtKB">
        <authorList>
            <consortium name="RefSeq"/>
        </authorList>
    </citation>
    <scope>IDENTIFICATION</scope>
    <source>
        <tissue evidence="10">Leaves</tissue>
    </source>
</reference>
<keyword evidence="7" id="KW-0472">Membrane</keyword>
<keyword evidence="9" id="KW-1185">Reference proteome</keyword>
<dbReference type="KEGG" id="jre:108995612"/>
<evidence type="ECO:0000256" key="3">
    <source>
        <dbReference type="ARBA" id="ARBA00022448"/>
    </source>
</evidence>
<evidence type="ECO:0000256" key="5">
    <source>
        <dbReference type="ARBA" id="ARBA00022989"/>
    </source>
</evidence>
<gene>
    <name evidence="10" type="primary">LOC108995612</name>
</gene>
<proteinExistence type="inferred from homology"/>
<evidence type="ECO:0000256" key="4">
    <source>
        <dbReference type="ARBA" id="ARBA00022692"/>
    </source>
</evidence>
<evidence type="ECO:0000256" key="1">
    <source>
        <dbReference type="ARBA" id="ARBA00004141"/>
    </source>
</evidence>
<dbReference type="Proteomes" id="UP000235220">
    <property type="component" value="Chromosome 14"/>
</dbReference>
<dbReference type="STRING" id="51240.A0A2I4F523"/>
<dbReference type="GO" id="GO:0009705">
    <property type="term" value="C:plant-type vacuole membrane"/>
    <property type="evidence" value="ECO:0000318"/>
    <property type="project" value="GO_Central"/>
</dbReference>
<keyword evidence="8" id="KW-0407">Ion channel</keyword>
<dbReference type="PANTHER" id="PTHR31086">
    <property type="entry name" value="ALUMINUM-ACTIVATED MALATE TRANSPORTER 10"/>
    <property type="match status" value="1"/>
</dbReference>
<comment type="similarity">
    <text evidence="2">Belongs to the aromatic acid exporter (TC 2.A.85) family.</text>
</comment>
<dbReference type="GO" id="GO:0034220">
    <property type="term" value="P:monoatomic ion transmembrane transport"/>
    <property type="evidence" value="ECO:0007669"/>
    <property type="project" value="UniProtKB-KW"/>
</dbReference>
<keyword evidence="4" id="KW-0812">Transmembrane</keyword>
<comment type="subcellular location">
    <subcellularLocation>
        <location evidence="1">Membrane</location>
        <topology evidence="1">Multi-pass membrane protein</topology>
    </subcellularLocation>
</comment>
<evidence type="ECO:0000256" key="2">
    <source>
        <dbReference type="ARBA" id="ARBA00007079"/>
    </source>
</evidence>
<dbReference type="InterPro" id="IPR020966">
    <property type="entry name" value="ALMT"/>
</dbReference>
<evidence type="ECO:0000313" key="10">
    <source>
        <dbReference type="RefSeq" id="XP_018826746.1"/>
    </source>
</evidence>
<organism evidence="9 10">
    <name type="scientific">Juglans regia</name>
    <name type="common">English walnut</name>
    <dbReference type="NCBI Taxonomy" id="51240"/>
    <lineage>
        <taxon>Eukaryota</taxon>
        <taxon>Viridiplantae</taxon>
        <taxon>Streptophyta</taxon>
        <taxon>Embryophyta</taxon>
        <taxon>Tracheophyta</taxon>
        <taxon>Spermatophyta</taxon>
        <taxon>Magnoliopsida</taxon>
        <taxon>eudicotyledons</taxon>
        <taxon>Gunneridae</taxon>
        <taxon>Pentapetalae</taxon>
        <taxon>rosids</taxon>
        <taxon>fabids</taxon>
        <taxon>Fagales</taxon>
        <taxon>Juglandaceae</taxon>
        <taxon>Juglans</taxon>
    </lineage>
</organism>
<sequence length="465" mass="50942">MTFEIQQNELVSVSGWGRLKALPGRLGTKIVEAARKIKKLGQDDPRRIIHSLKVGLAITLVSFIYYVESLYEGFGGSAMWAILTVIVVLEFSVGATLGRGLNRGLATFIAGALGFGAHYLASRSGDKVEPILLGLFVFLMAGVVTFIRFFPQMKARYDYGLLIFMLTFCLVSISGYRDEDLLDVAHRRVSTILIGSFTSVFVCICICPVWAGDDLHNLVASNIENLGSFLQGFGTEYFKISGEVGESKTAVMQRYKTVLNSKQSEESLANSARWEPGHGPFRFSHPWKQYLKIGSLTRQCAYRIDALNGYVNSEIQTPPEFRSKIQATCTKMSMESGKALMELASALKTMTPPSSARPHIAESESAAKGLKSLLQAGLCEEIDFLEVLPAATVASLLVDVVSSTEKIAESINELTTLARYASVEHIIVEEKEAAVSVHLQPIPPCSNTSGEHHVITIDQPSRHLP</sequence>
<dbReference type="GO" id="GO:0015743">
    <property type="term" value="P:malate transport"/>
    <property type="evidence" value="ECO:0007669"/>
    <property type="project" value="InterPro"/>
</dbReference>
<keyword evidence="3" id="KW-0813">Transport</keyword>
<protein>
    <submittedName>
        <fullName evidence="10">Aluminum-activated malate transporter 2-like</fullName>
    </submittedName>
</protein>
<dbReference type="RefSeq" id="XP_018826746.1">
    <property type="nucleotide sequence ID" value="XM_018971201.2"/>
</dbReference>
<accession>A0A2I4F523</accession>
<keyword evidence="6" id="KW-0406">Ion transport</keyword>
<evidence type="ECO:0000256" key="6">
    <source>
        <dbReference type="ARBA" id="ARBA00023065"/>
    </source>
</evidence>
<evidence type="ECO:0000313" key="9">
    <source>
        <dbReference type="Proteomes" id="UP000235220"/>
    </source>
</evidence>
<dbReference type="GeneID" id="108995612"/>
<dbReference type="OrthoDB" id="68611at2759"/>